<evidence type="ECO:0000313" key="7">
    <source>
        <dbReference type="Proteomes" id="UP000604273"/>
    </source>
</evidence>
<evidence type="ECO:0000256" key="4">
    <source>
        <dbReference type="ARBA" id="ARBA00022833"/>
    </source>
</evidence>
<gene>
    <name evidence="6" type="ORF">FGADI_1031</name>
</gene>
<dbReference type="EMBL" id="JABFAI010000024">
    <property type="protein sequence ID" value="KAF4960384.1"/>
    <property type="molecule type" value="Genomic_DNA"/>
</dbReference>
<accession>A0A8H4TMC2</accession>
<dbReference type="GO" id="GO:0046872">
    <property type="term" value="F:metal ion binding"/>
    <property type="evidence" value="ECO:0007669"/>
    <property type="project" value="UniProtKB-KW"/>
</dbReference>
<keyword evidence="2" id="KW-0479">Metal-binding</keyword>
<dbReference type="InterPro" id="IPR036866">
    <property type="entry name" value="RibonucZ/Hydroxyglut_hydro"/>
</dbReference>
<dbReference type="GO" id="GO:0016787">
    <property type="term" value="F:hydrolase activity"/>
    <property type="evidence" value="ECO:0007669"/>
    <property type="project" value="UniProtKB-KW"/>
</dbReference>
<protein>
    <recommendedName>
        <fullName evidence="5">Metallo-beta-lactamase domain-containing protein</fullName>
    </recommendedName>
</protein>
<comment type="caution">
    <text evidence="6">The sequence shown here is derived from an EMBL/GenBank/DDBJ whole genome shotgun (WGS) entry which is preliminary data.</text>
</comment>
<dbReference type="InterPro" id="IPR001279">
    <property type="entry name" value="Metallo-B-lactamas"/>
</dbReference>
<dbReference type="AlphaFoldDB" id="A0A8H4TMC2"/>
<evidence type="ECO:0000256" key="1">
    <source>
        <dbReference type="ARBA" id="ARBA00007749"/>
    </source>
</evidence>
<proteinExistence type="inferred from homology"/>
<comment type="similarity">
    <text evidence="1">Belongs to the metallo-beta-lactamase superfamily.</text>
</comment>
<dbReference type="Proteomes" id="UP000604273">
    <property type="component" value="Unassembled WGS sequence"/>
</dbReference>
<dbReference type="InterPro" id="IPR051013">
    <property type="entry name" value="MBL_superfamily_lactonases"/>
</dbReference>
<dbReference type="PANTHER" id="PTHR42978">
    <property type="entry name" value="QUORUM-QUENCHING LACTONASE YTNP-RELATED-RELATED"/>
    <property type="match status" value="1"/>
</dbReference>
<dbReference type="Pfam" id="PF00753">
    <property type="entry name" value="Lactamase_B"/>
    <property type="match status" value="1"/>
</dbReference>
<evidence type="ECO:0000256" key="3">
    <source>
        <dbReference type="ARBA" id="ARBA00022801"/>
    </source>
</evidence>
<evidence type="ECO:0000256" key="2">
    <source>
        <dbReference type="ARBA" id="ARBA00022723"/>
    </source>
</evidence>
<name>A0A8H4TMC2_9HYPO</name>
<sequence>MAERPRFDVPDGNAANSIIDSSLRLSGMPLSHLMKPAMKGLDDMPTLTTWSFLVESTSGKKAIFDLGVPKEPLKNFSPKYADTIRRNSNWDVDVLKNVADILVENNVQPSEIDSVIWSYHHFDHIGDITTFPGSTDLIVGPGFKEAFLPGYPANPDSPVREADFEGRELREIDFEHKSLQIGPFRASDFGDGSFYLLDTPGHDIGHLSGLARTTTGPPDTFIFMGGDLCHHAGETRYLLLHLSQCPGSAFDDMNTKRGRTAGETFFDPAIGVDKELAVKTIKEAQKADAKDNVFFVFAHDMTIFDVIDTFPKQANDWKEKSWKEKTLWKFLNDFQAALKP</sequence>
<dbReference type="PANTHER" id="PTHR42978:SF5">
    <property type="entry name" value="METALLO-BETA-LACTAMASE DOMAIN-CONTAINING PROTEIN"/>
    <property type="match status" value="1"/>
</dbReference>
<dbReference type="SUPFAM" id="SSF56281">
    <property type="entry name" value="Metallo-hydrolase/oxidoreductase"/>
    <property type="match status" value="1"/>
</dbReference>
<dbReference type="OrthoDB" id="10250730at2759"/>
<feature type="domain" description="Metallo-beta-lactamase" evidence="5">
    <location>
        <begin position="48"/>
        <end position="208"/>
    </location>
</feature>
<organism evidence="6 7">
    <name type="scientific">Fusarium gaditjirri</name>
    <dbReference type="NCBI Taxonomy" id="282569"/>
    <lineage>
        <taxon>Eukaryota</taxon>
        <taxon>Fungi</taxon>
        <taxon>Dikarya</taxon>
        <taxon>Ascomycota</taxon>
        <taxon>Pezizomycotina</taxon>
        <taxon>Sordariomycetes</taxon>
        <taxon>Hypocreomycetidae</taxon>
        <taxon>Hypocreales</taxon>
        <taxon>Nectriaceae</taxon>
        <taxon>Fusarium</taxon>
        <taxon>Fusarium nisikadoi species complex</taxon>
    </lineage>
</organism>
<keyword evidence="3" id="KW-0378">Hydrolase</keyword>
<evidence type="ECO:0000313" key="6">
    <source>
        <dbReference type="EMBL" id="KAF4960384.1"/>
    </source>
</evidence>
<keyword evidence="4" id="KW-0862">Zinc</keyword>
<dbReference type="CDD" id="cd07730">
    <property type="entry name" value="metallo-hydrolase-like_MBL-fold"/>
    <property type="match status" value="1"/>
</dbReference>
<evidence type="ECO:0000259" key="5">
    <source>
        <dbReference type="Pfam" id="PF00753"/>
    </source>
</evidence>
<reference evidence="6" key="2">
    <citation type="submission" date="2020-05" db="EMBL/GenBank/DDBJ databases">
        <authorList>
            <person name="Kim H.-S."/>
            <person name="Proctor R.H."/>
            <person name="Brown D.W."/>
        </authorList>
    </citation>
    <scope>NUCLEOTIDE SEQUENCE</scope>
    <source>
        <strain evidence="6">NRRL 45417</strain>
    </source>
</reference>
<reference evidence="6" key="1">
    <citation type="journal article" date="2020" name="BMC Genomics">
        <title>Correction to: Identification and distribution of gene clusters required for synthesis of sphingolipid metabolism inhibitors in diverse species of the filamentous fungus Fusarium.</title>
        <authorList>
            <person name="Kim H.S."/>
            <person name="Lohmar J.M."/>
            <person name="Busman M."/>
            <person name="Brown D.W."/>
            <person name="Naumann T.A."/>
            <person name="Divon H.H."/>
            <person name="Lysoe E."/>
            <person name="Uhlig S."/>
            <person name="Proctor R.H."/>
        </authorList>
    </citation>
    <scope>NUCLEOTIDE SEQUENCE</scope>
    <source>
        <strain evidence="6">NRRL 45417</strain>
    </source>
</reference>
<dbReference type="Gene3D" id="3.60.15.10">
    <property type="entry name" value="Ribonuclease Z/Hydroxyacylglutathione hydrolase-like"/>
    <property type="match status" value="1"/>
</dbReference>
<keyword evidence="7" id="KW-1185">Reference proteome</keyword>